<evidence type="ECO:0000256" key="3">
    <source>
        <dbReference type="ARBA" id="ARBA00022729"/>
    </source>
</evidence>
<evidence type="ECO:0000313" key="10">
    <source>
        <dbReference type="Proteomes" id="UP001236507"/>
    </source>
</evidence>
<keyword evidence="4" id="KW-0472">Membrane</keyword>
<proteinExistence type="inferred from homology"/>
<accession>A0ABT6Y417</accession>
<evidence type="ECO:0000259" key="8">
    <source>
        <dbReference type="Pfam" id="PF14322"/>
    </source>
</evidence>
<dbReference type="RefSeq" id="WP_283343539.1">
    <property type="nucleotide sequence ID" value="NZ_JASHIF010000002.1"/>
</dbReference>
<evidence type="ECO:0000313" key="9">
    <source>
        <dbReference type="EMBL" id="MDI9858300.1"/>
    </source>
</evidence>
<feature type="domain" description="RagB/SusD" evidence="7">
    <location>
        <begin position="226"/>
        <end position="538"/>
    </location>
</feature>
<dbReference type="InterPro" id="IPR033985">
    <property type="entry name" value="SusD-like_N"/>
</dbReference>
<name>A0ABT6Y417_9BACT</name>
<dbReference type="InterPro" id="IPR012944">
    <property type="entry name" value="SusD_RagB_dom"/>
</dbReference>
<feature type="chain" id="PRO_5047058636" evidence="6">
    <location>
        <begin position="20"/>
        <end position="538"/>
    </location>
</feature>
<comment type="similarity">
    <text evidence="2">Belongs to the SusD family.</text>
</comment>
<evidence type="ECO:0000256" key="6">
    <source>
        <dbReference type="SAM" id="SignalP"/>
    </source>
</evidence>
<gene>
    <name evidence="9" type="ORF">QM524_03650</name>
</gene>
<reference evidence="9 10" key="1">
    <citation type="submission" date="2023-05" db="EMBL/GenBank/DDBJ databases">
        <title>Novel species of genus Flectobacillus isolated from stream in China.</title>
        <authorList>
            <person name="Lu H."/>
        </authorList>
    </citation>
    <scope>NUCLEOTIDE SEQUENCE [LARGE SCALE GENOMIC DNA]</scope>
    <source>
        <strain evidence="9 10">KCTC 42575</strain>
    </source>
</reference>
<dbReference type="Proteomes" id="UP001236507">
    <property type="component" value="Unassembled WGS sequence"/>
</dbReference>
<evidence type="ECO:0000256" key="1">
    <source>
        <dbReference type="ARBA" id="ARBA00004442"/>
    </source>
</evidence>
<comment type="caution">
    <text evidence="9">The sequence shown here is derived from an EMBL/GenBank/DDBJ whole genome shotgun (WGS) entry which is preliminary data.</text>
</comment>
<feature type="domain" description="SusD-like N-terminal" evidence="8">
    <location>
        <begin position="65"/>
        <end position="221"/>
    </location>
</feature>
<keyword evidence="5" id="KW-0998">Cell outer membrane</keyword>
<dbReference type="PROSITE" id="PS51257">
    <property type="entry name" value="PROKAR_LIPOPROTEIN"/>
    <property type="match status" value="1"/>
</dbReference>
<evidence type="ECO:0000259" key="7">
    <source>
        <dbReference type="Pfam" id="PF07980"/>
    </source>
</evidence>
<organism evidence="9 10">
    <name type="scientific">Flectobacillus roseus</name>
    <dbReference type="NCBI Taxonomy" id="502259"/>
    <lineage>
        <taxon>Bacteria</taxon>
        <taxon>Pseudomonadati</taxon>
        <taxon>Bacteroidota</taxon>
        <taxon>Cytophagia</taxon>
        <taxon>Cytophagales</taxon>
        <taxon>Flectobacillaceae</taxon>
        <taxon>Flectobacillus</taxon>
    </lineage>
</organism>
<dbReference type="Pfam" id="PF07980">
    <property type="entry name" value="SusD_RagB"/>
    <property type="match status" value="1"/>
</dbReference>
<keyword evidence="3 6" id="KW-0732">Signal</keyword>
<dbReference type="InterPro" id="IPR011990">
    <property type="entry name" value="TPR-like_helical_dom_sf"/>
</dbReference>
<protein>
    <submittedName>
        <fullName evidence="9">RagB/SusD family nutrient uptake outer membrane protein</fullName>
    </submittedName>
</protein>
<evidence type="ECO:0000256" key="2">
    <source>
        <dbReference type="ARBA" id="ARBA00006275"/>
    </source>
</evidence>
<dbReference type="Pfam" id="PF14322">
    <property type="entry name" value="SusD-like_3"/>
    <property type="match status" value="1"/>
</dbReference>
<dbReference type="SUPFAM" id="SSF48452">
    <property type="entry name" value="TPR-like"/>
    <property type="match status" value="1"/>
</dbReference>
<evidence type="ECO:0000256" key="4">
    <source>
        <dbReference type="ARBA" id="ARBA00023136"/>
    </source>
</evidence>
<keyword evidence="10" id="KW-1185">Reference proteome</keyword>
<comment type="subcellular location">
    <subcellularLocation>
        <location evidence="1">Cell outer membrane</location>
    </subcellularLocation>
</comment>
<dbReference type="EMBL" id="JASHIF010000002">
    <property type="protein sequence ID" value="MDI9858300.1"/>
    <property type="molecule type" value="Genomic_DNA"/>
</dbReference>
<dbReference type="Gene3D" id="1.25.40.390">
    <property type="match status" value="1"/>
</dbReference>
<sequence>MKKTFLHILAIILMSGAMFSCHDLYVPVTTELTPDVFPSNAAQYISASGPAYVALRGNYAVEYFQQQSFSTDETIMPARGGNWFDGGQNQTMHYHTWTQDNGYLNGNWYWMSTIIGVSNQTINILRTTMPSGAAKNTGIAEIKMVRAFAYYMMMDNYGNVPLDTLYGDFTPKTNTPRAQVFDFVEKEIQSCIPFLSEANDVSQYGRPNKWTAYALLAKMYLNAEVYTGTKRYDDCIAACDKVIASGKYGIEPRASYLQMFYPNNGPQMKEFIFAIPYNPTMSNSFPFRSVNIHARYQVPRSMAKRFSMPYTPAGSASTLPEYYAYFNDSKDVRNGQWLTGLQYMADGVTPITVTTTNLGYDQFYKGSNPTEVKTFQVNLTPDIVLRQSVASFDAGNDEVAWNMGYRNIKFYPDATSLNRDQNNDVPVFRYSDILMMKAEAILRGGAPTGGATAVSLVNQVRSERTTSPALTTIDLEGVYAERVREFAFESWHRNDMIRFGKFENKWGFKTNADTYRRIFPIPRNALQLNPNLKQNPGY</sequence>
<feature type="signal peptide" evidence="6">
    <location>
        <begin position="1"/>
        <end position="19"/>
    </location>
</feature>
<evidence type="ECO:0000256" key="5">
    <source>
        <dbReference type="ARBA" id="ARBA00023237"/>
    </source>
</evidence>